<gene>
    <name evidence="2" type="ORF">TSOC_006027</name>
</gene>
<evidence type="ECO:0000256" key="1">
    <source>
        <dbReference type="SAM" id="MobiDB-lite"/>
    </source>
</evidence>
<dbReference type="AlphaFoldDB" id="A0A2J8A4R0"/>
<proteinExistence type="predicted"/>
<dbReference type="EMBL" id="PGGS01000176">
    <property type="protein sequence ID" value="PNH07514.1"/>
    <property type="molecule type" value="Genomic_DNA"/>
</dbReference>
<name>A0A2J8A4R0_9CHLO</name>
<accession>A0A2J8A4R0</accession>
<feature type="non-terminal residue" evidence="2">
    <location>
        <position position="1"/>
    </location>
</feature>
<comment type="caution">
    <text evidence="2">The sequence shown here is derived from an EMBL/GenBank/DDBJ whole genome shotgun (WGS) entry which is preliminary data.</text>
</comment>
<organism evidence="2 3">
    <name type="scientific">Tetrabaena socialis</name>
    <dbReference type="NCBI Taxonomy" id="47790"/>
    <lineage>
        <taxon>Eukaryota</taxon>
        <taxon>Viridiplantae</taxon>
        <taxon>Chlorophyta</taxon>
        <taxon>core chlorophytes</taxon>
        <taxon>Chlorophyceae</taxon>
        <taxon>CS clade</taxon>
        <taxon>Chlamydomonadales</taxon>
        <taxon>Tetrabaenaceae</taxon>
        <taxon>Tetrabaena</taxon>
    </lineage>
</organism>
<reference evidence="2 3" key="1">
    <citation type="journal article" date="2017" name="Mol. Biol. Evol.">
        <title>The 4-celled Tetrabaena socialis nuclear genome reveals the essential components for genetic control of cell number at the origin of multicellularity in the volvocine lineage.</title>
        <authorList>
            <person name="Featherston J."/>
            <person name="Arakaki Y."/>
            <person name="Hanschen E.R."/>
            <person name="Ferris P.J."/>
            <person name="Michod R.E."/>
            <person name="Olson B.J.S.C."/>
            <person name="Nozaki H."/>
            <person name="Durand P.M."/>
        </authorList>
    </citation>
    <scope>NUCLEOTIDE SEQUENCE [LARGE SCALE GENOMIC DNA]</scope>
    <source>
        <strain evidence="2 3">NIES-571</strain>
    </source>
</reference>
<evidence type="ECO:0000313" key="2">
    <source>
        <dbReference type="EMBL" id="PNH07514.1"/>
    </source>
</evidence>
<dbReference type="Proteomes" id="UP000236333">
    <property type="component" value="Unassembled WGS sequence"/>
</dbReference>
<feature type="region of interest" description="Disordered" evidence="1">
    <location>
        <begin position="1"/>
        <end position="26"/>
    </location>
</feature>
<sequence length="103" mass="10479">ARPGSSPVVAGAASGGGGGAGDAPRTPRILALTASPVSKATLAVLDKAMGSLLLRLSARLHMLDEASRPDMAAVLGRSRERELQVAVRAEELQLVERLQVGAG</sequence>
<evidence type="ECO:0000313" key="3">
    <source>
        <dbReference type="Proteomes" id="UP000236333"/>
    </source>
</evidence>
<protein>
    <submittedName>
        <fullName evidence="2">Uncharacterized protein</fullName>
    </submittedName>
</protein>
<keyword evidence="3" id="KW-1185">Reference proteome</keyword>
<feature type="compositionally biased region" description="Low complexity" evidence="1">
    <location>
        <begin position="1"/>
        <end position="12"/>
    </location>
</feature>